<comment type="caution">
    <text evidence="1">The sequence shown here is derived from an EMBL/GenBank/DDBJ whole genome shotgun (WGS) entry which is preliminary data.</text>
</comment>
<dbReference type="Proteomes" id="UP000548673">
    <property type="component" value="Unassembled WGS sequence"/>
</dbReference>
<name>A0A2S9U890_CROSK</name>
<evidence type="ECO:0000313" key="1">
    <source>
        <dbReference type="EMBL" id="NYV43927.1"/>
    </source>
</evidence>
<proteinExistence type="predicted"/>
<reference evidence="1 4" key="2">
    <citation type="submission" date="2020-05" db="EMBL/GenBank/DDBJ databases">
        <title>The draft genome of Cronobacter sakazakii strain 145005.</title>
        <authorList>
            <person name="Yang J."/>
            <person name="Liu L."/>
            <person name="Feng Y."/>
            <person name="Zong Z."/>
        </authorList>
    </citation>
    <scope>NUCLEOTIDE SEQUENCE [LARGE SCALE GENOMIC DNA]</scope>
    <source>
        <strain evidence="1 4">145005</strain>
    </source>
</reference>
<gene>
    <name evidence="2" type="ORF">B7T07_13580</name>
    <name evidence="1" type="ORF">HRR37_16535</name>
</gene>
<protein>
    <submittedName>
        <fullName evidence="1">Uncharacterized protein</fullName>
    </submittedName>
</protein>
<accession>A0A2S9U890</accession>
<dbReference type="GeneID" id="56730817"/>
<dbReference type="EMBL" id="NCTU01000005">
    <property type="protein sequence ID" value="PUW04865.1"/>
    <property type="molecule type" value="Genomic_DNA"/>
</dbReference>
<dbReference type="EMBL" id="JABTXY010000026">
    <property type="protein sequence ID" value="NYV43927.1"/>
    <property type="molecule type" value="Genomic_DNA"/>
</dbReference>
<evidence type="ECO:0000313" key="3">
    <source>
        <dbReference type="Proteomes" id="UP000244856"/>
    </source>
</evidence>
<evidence type="ECO:0000313" key="4">
    <source>
        <dbReference type="Proteomes" id="UP000548673"/>
    </source>
</evidence>
<dbReference type="RefSeq" id="WP_007849565.1">
    <property type="nucleotide sequence ID" value="NZ_CAWNSY010000035.1"/>
</dbReference>
<organism evidence="1 4">
    <name type="scientific">Cronobacter sakazakii</name>
    <name type="common">Enterobacter sakazakii</name>
    <dbReference type="NCBI Taxonomy" id="28141"/>
    <lineage>
        <taxon>Bacteria</taxon>
        <taxon>Pseudomonadati</taxon>
        <taxon>Pseudomonadota</taxon>
        <taxon>Gammaproteobacteria</taxon>
        <taxon>Enterobacterales</taxon>
        <taxon>Enterobacteriaceae</taxon>
        <taxon>Cronobacter</taxon>
    </lineage>
</organism>
<dbReference type="AlphaFoldDB" id="A0A2S9U890"/>
<sequence>MPKNVVTIMPGGQVEHVAVDDELQVMRISGEKGATLELPIESYKLDGETYLVARFSGLVSDQETENAIRQFY</sequence>
<dbReference type="Proteomes" id="UP000244856">
    <property type="component" value="Unassembled WGS sequence"/>
</dbReference>
<dbReference type="KEGG" id="csj:CSK29544_03342"/>
<reference evidence="2 3" key="1">
    <citation type="submission" date="2017-04" db="EMBL/GenBank/DDBJ databases">
        <title>Cronobacter sakazakii, ST83 Lineage Isolates.</title>
        <authorList>
            <person name="Chase H."/>
            <person name="Tall B."/>
            <person name="Gopinath G."/>
            <person name="Lehner A."/>
        </authorList>
    </citation>
    <scope>NUCLEOTIDE SEQUENCE [LARGE SCALE GENOMIC DNA]</scope>
    <source>
        <strain evidence="2 3">MOD1_Comp15</strain>
    </source>
</reference>
<evidence type="ECO:0000313" key="2">
    <source>
        <dbReference type="EMBL" id="PUW04865.1"/>
    </source>
</evidence>